<evidence type="ECO:0000256" key="2">
    <source>
        <dbReference type="SAM" id="MobiDB-lite"/>
    </source>
</evidence>
<dbReference type="InterPro" id="IPR056884">
    <property type="entry name" value="NPHP3-like_N"/>
</dbReference>
<dbReference type="STRING" id="1380566.A0A179FYX0"/>
<dbReference type="EMBL" id="LSBJ02000002">
    <property type="protein sequence ID" value="OAQ70311.1"/>
    <property type="molecule type" value="Genomic_DNA"/>
</dbReference>
<dbReference type="RefSeq" id="XP_018146848.1">
    <property type="nucleotide sequence ID" value="XM_018282390.1"/>
</dbReference>
<dbReference type="PANTHER" id="PTHR10039:SF5">
    <property type="entry name" value="NACHT DOMAIN-CONTAINING PROTEIN"/>
    <property type="match status" value="1"/>
</dbReference>
<dbReference type="SUPFAM" id="SSF52540">
    <property type="entry name" value="P-loop containing nucleoside triphosphate hydrolases"/>
    <property type="match status" value="1"/>
</dbReference>
<accession>A0A179FYX0</accession>
<keyword evidence="7" id="KW-1185">Reference proteome</keyword>
<proteinExistence type="predicted"/>
<feature type="region of interest" description="Disordered" evidence="2">
    <location>
        <begin position="1167"/>
        <end position="1190"/>
    </location>
</feature>
<dbReference type="Proteomes" id="UP000078397">
    <property type="component" value="Unassembled WGS sequence"/>
</dbReference>
<dbReference type="Pfam" id="PF24883">
    <property type="entry name" value="NPHP3_N"/>
    <property type="match status" value="1"/>
</dbReference>
<dbReference type="OrthoDB" id="5086500at2759"/>
<name>A0A179FYX0_METCM</name>
<feature type="compositionally biased region" description="Low complexity" evidence="2">
    <location>
        <begin position="271"/>
        <end position="280"/>
    </location>
</feature>
<evidence type="ECO:0000259" key="5">
    <source>
        <dbReference type="Pfam" id="PF25053"/>
    </source>
</evidence>
<dbReference type="Gene3D" id="3.40.50.300">
    <property type="entry name" value="P-loop containing nucleotide triphosphate hydrolases"/>
    <property type="match status" value="1"/>
</dbReference>
<sequence length="1190" mass="136150">MSGLEPLAALAFACNIFEIVTFGLMSLRICKEIKKNGTFDENLQSYSRKLQDIAKSVQSNHIDEKTLSSQEKNLVEAANGCSQVASKLTQEIDYILKYQDKRSMRHAVATTVRAFWRKDRLNGLEKELSRYEKLMQSGLLDIVCRNTHEIEQTLKDMDVKYEYFLLQYRRGFEDTREVVVKKLQELDRIVTTVAEDTQKIINSHVTKEVSVSMTFVQNQLDNREGDSTVKDRREKFLASLKFVGMNERGNDISQAHTHTFGWLFGEQRSSSRSSSEVSETSSDRGQDSAQIEISKSPKPVPWDSFTEWLQSNNEMYCIIGKPGAGKSTLMRYIVNNPGTMNLLRRWRGDVAKLSHYFWRLGSVMQQNTRGMLLSLLYQLLVGQAELLEKVLLKHALAVKDEPTDWSLQEIKDALDFAILNSATPVCIFLDGLDELDPNEPLSDLFTLLYGWLKLRPGWIKLCISARPEHLILRSIDKYPRLKLEQLTLEDMKEYAHSHLRFPATTDHEHDRHHDLTEYLLSKDQLVTELVEKAEGIFLWLYLAIRSLNDGFAREDGLDELRRRIVLLHRGVKNLYMDMWSRQNGNEDVYRRESTLYLCLAIAAISLAYHRHPPINDDVEIPGYVENKHLTILDAVLASEDVTDDILSPLCTEPPDESYLLSLCPKAEKHIRIRCAGLLECCNEGCSAESYNDAQKFYGVFTKYVLTNVKFVHRTAMDFLLETTEGNDILGQDSDVLCPSYRLTKAILAQHRLFSFQPSDELRYRGHSLALWTVLNRIDHLDGSTTPFIKRSDEHDRRRCLDQQIDLWIRWDRLYRARQIHPLDWVLPRHLQNDGGLMSLAVRCHCFNYFKYQMESGGCVMSAATRAQLFIDFLCTYQPAPGRIRLSDNQLLHPYLLAETLLCPEMNPNWVSGTRFHFLDSRPQESNVVFQLTTPLTRLLRRCLGYRIDRGTNVFESLWRAVQTLAQRGANPDAVMHTTIASIGLLPKRSSYGFDLDHDALIANGYIFPTNKPEAAAILVCNVAAAAELCAQVLSRRADCSMDCLVSKYGLTFPKIHWLKKTQPRMRIAAIAEWRAAKDRLTFQRPSVQDSNALIDIILERRGPGSCSLVEENASILRDILDRSPALDCGLFELMERLGLWGRAQLDVSEDVENPWKKSETAFEMLDREDAEAAARAEGRTSGADEKGETQ</sequence>
<gene>
    <name evidence="6" type="ORF">VFPPC_02800</name>
</gene>
<organism evidence="6 7">
    <name type="scientific">Pochonia chlamydosporia 170</name>
    <dbReference type="NCBI Taxonomy" id="1380566"/>
    <lineage>
        <taxon>Eukaryota</taxon>
        <taxon>Fungi</taxon>
        <taxon>Dikarya</taxon>
        <taxon>Ascomycota</taxon>
        <taxon>Pezizomycotina</taxon>
        <taxon>Sordariomycetes</taxon>
        <taxon>Hypocreomycetidae</taxon>
        <taxon>Hypocreales</taxon>
        <taxon>Clavicipitaceae</taxon>
        <taxon>Pochonia</taxon>
    </lineage>
</organism>
<evidence type="ECO:0000256" key="1">
    <source>
        <dbReference type="ARBA" id="ARBA00022737"/>
    </source>
</evidence>
<keyword evidence="3" id="KW-1133">Transmembrane helix</keyword>
<dbReference type="PANTHER" id="PTHR10039">
    <property type="entry name" value="AMELOGENIN"/>
    <property type="match status" value="1"/>
</dbReference>
<feature type="transmembrane region" description="Helical" evidence="3">
    <location>
        <begin position="7"/>
        <end position="27"/>
    </location>
</feature>
<dbReference type="KEGG" id="pchm:VFPPC_02800"/>
<feature type="domain" description="DUF7791" evidence="5">
    <location>
        <begin position="588"/>
        <end position="753"/>
    </location>
</feature>
<dbReference type="InterPro" id="IPR056693">
    <property type="entry name" value="DUF7791"/>
</dbReference>
<evidence type="ECO:0000313" key="6">
    <source>
        <dbReference type="EMBL" id="OAQ70311.1"/>
    </source>
</evidence>
<reference evidence="6 7" key="1">
    <citation type="journal article" date="2016" name="PLoS Pathog.">
        <title>Biosynthesis of antibiotic leucinostatins in bio-control fungus Purpureocillium lilacinum and their inhibition on phytophthora revealed by genome mining.</title>
        <authorList>
            <person name="Wang G."/>
            <person name="Liu Z."/>
            <person name="Lin R."/>
            <person name="Li E."/>
            <person name="Mao Z."/>
            <person name="Ling J."/>
            <person name="Yang Y."/>
            <person name="Yin W.B."/>
            <person name="Xie B."/>
        </authorList>
    </citation>
    <scope>NUCLEOTIDE SEQUENCE [LARGE SCALE GENOMIC DNA]</scope>
    <source>
        <strain evidence="6">170</strain>
    </source>
</reference>
<comment type="caution">
    <text evidence="6">The sequence shown here is derived from an EMBL/GenBank/DDBJ whole genome shotgun (WGS) entry which is preliminary data.</text>
</comment>
<evidence type="ECO:0000313" key="7">
    <source>
        <dbReference type="Proteomes" id="UP000078397"/>
    </source>
</evidence>
<dbReference type="AlphaFoldDB" id="A0A179FYX0"/>
<protein>
    <submittedName>
        <fullName evidence="6">NACHT domain-containing protein</fullName>
    </submittedName>
</protein>
<keyword evidence="3" id="KW-0472">Membrane</keyword>
<feature type="region of interest" description="Disordered" evidence="2">
    <location>
        <begin position="271"/>
        <end position="298"/>
    </location>
</feature>
<dbReference type="GeneID" id="28846384"/>
<keyword evidence="1" id="KW-0677">Repeat</keyword>
<evidence type="ECO:0000256" key="3">
    <source>
        <dbReference type="SAM" id="Phobius"/>
    </source>
</evidence>
<keyword evidence="3" id="KW-0812">Transmembrane</keyword>
<feature type="domain" description="Nephrocystin 3-like N-terminal" evidence="4">
    <location>
        <begin position="303"/>
        <end position="466"/>
    </location>
</feature>
<dbReference type="Pfam" id="PF25053">
    <property type="entry name" value="DUF7791"/>
    <property type="match status" value="1"/>
</dbReference>
<dbReference type="InterPro" id="IPR027417">
    <property type="entry name" value="P-loop_NTPase"/>
</dbReference>
<evidence type="ECO:0000259" key="4">
    <source>
        <dbReference type="Pfam" id="PF24883"/>
    </source>
</evidence>